<accession>A0A367KVP7</accession>
<keyword evidence="2" id="KW-1185">Reference proteome</keyword>
<comment type="caution">
    <text evidence="1">The sequence shown here is derived from an EMBL/GenBank/DDBJ whole genome shotgun (WGS) entry which is preliminary data.</text>
</comment>
<proteinExistence type="predicted"/>
<sequence length="118" mass="13842">MQCIYFEKEAAHYKDASLEIFKKLKAYSLQVLKTQVILSEMSLYDKNYWKFIEKRSAKLPINWNDRLCYVQHLELLATLFDGVLTTQQVQKQLVKENIGLVEFSEPSVESISPEAIFF</sequence>
<evidence type="ECO:0000313" key="2">
    <source>
        <dbReference type="Proteomes" id="UP000253551"/>
    </source>
</evidence>
<dbReference type="OrthoDB" id="2285782at2759"/>
<gene>
    <name evidence="1" type="ORF">CU098_010251</name>
</gene>
<protein>
    <submittedName>
        <fullName evidence="1">Uncharacterized protein</fullName>
    </submittedName>
</protein>
<evidence type="ECO:0000313" key="1">
    <source>
        <dbReference type="EMBL" id="RCI06227.1"/>
    </source>
</evidence>
<dbReference type="Proteomes" id="UP000253551">
    <property type="component" value="Unassembled WGS sequence"/>
</dbReference>
<dbReference type="AlphaFoldDB" id="A0A367KVP7"/>
<name>A0A367KVP7_RHIST</name>
<reference evidence="1 2" key="1">
    <citation type="journal article" date="2018" name="G3 (Bethesda)">
        <title>Phylogenetic and Phylogenomic Definition of Rhizopus Species.</title>
        <authorList>
            <person name="Gryganskyi A.P."/>
            <person name="Golan J."/>
            <person name="Dolatabadi S."/>
            <person name="Mondo S."/>
            <person name="Robb S."/>
            <person name="Idnurm A."/>
            <person name="Muszewska A."/>
            <person name="Steczkiewicz K."/>
            <person name="Masonjones S."/>
            <person name="Liao H.L."/>
            <person name="Gajdeczka M.T."/>
            <person name="Anike F."/>
            <person name="Vuek A."/>
            <person name="Anishchenko I.M."/>
            <person name="Voigt K."/>
            <person name="de Hoog G.S."/>
            <person name="Smith M.E."/>
            <person name="Heitman J."/>
            <person name="Vilgalys R."/>
            <person name="Stajich J.E."/>
        </authorList>
    </citation>
    <scope>NUCLEOTIDE SEQUENCE [LARGE SCALE GENOMIC DNA]</scope>
    <source>
        <strain evidence="1 2">LSU 92-RS-03</strain>
    </source>
</reference>
<organism evidence="1 2">
    <name type="scientific">Rhizopus stolonifer</name>
    <name type="common">Rhizopus nigricans</name>
    <dbReference type="NCBI Taxonomy" id="4846"/>
    <lineage>
        <taxon>Eukaryota</taxon>
        <taxon>Fungi</taxon>
        <taxon>Fungi incertae sedis</taxon>
        <taxon>Mucoromycota</taxon>
        <taxon>Mucoromycotina</taxon>
        <taxon>Mucoromycetes</taxon>
        <taxon>Mucorales</taxon>
        <taxon>Mucorineae</taxon>
        <taxon>Rhizopodaceae</taxon>
        <taxon>Rhizopus</taxon>
    </lineage>
</organism>
<dbReference type="EMBL" id="PJQM01000201">
    <property type="protein sequence ID" value="RCI06227.1"/>
    <property type="molecule type" value="Genomic_DNA"/>
</dbReference>